<feature type="non-terminal residue" evidence="2">
    <location>
        <position position="149"/>
    </location>
</feature>
<name>A0A9P6JX94_9FUNG</name>
<sequence>MEPVNTHSSEITPVVRAGEPTQGDLFVNEEANGVNDADEGEEFEPELVFQSTNVDQGGSDQEPEPVVEGVVEDGTRKRKRTRQIKLPPPPKFEPLQLEHHNSFARLPNAITTGSPNPLAVFRLFFSNSMLDTIVSSTNQYASGKEAGTS</sequence>
<keyword evidence="3" id="KW-1185">Reference proteome</keyword>
<dbReference type="EMBL" id="JAABOA010008044">
    <property type="protein sequence ID" value="KAF9536412.1"/>
    <property type="molecule type" value="Genomic_DNA"/>
</dbReference>
<evidence type="ECO:0000313" key="3">
    <source>
        <dbReference type="Proteomes" id="UP000780801"/>
    </source>
</evidence>
<feature type="compositionally biased region" description="Polar residues" evidence="1">
    <location>
        <begin position="1"/>
        <end position="11"/>
    </location>
</feature>
<accession>A0A9P6JX94</accession>
<protein>
    <submittedName>
        <fullName evidence="2">Uncharacterized protein</fullName>
    </submittedName>
</protein>
<gene>
    <name evidence="2" type="ORF">BGW38_010204</name>
</gene>
<proteinExistence type="predicted"/>
<evidence type="ECO:0000256" key="1">
    <source>
        <dbReference type="SAM" id="MobiDB-lite"/>
    </source>
</evidence>
<dbReference type="Proteomes" id="UP000780801">
    <property type="component" value="Unassembled WGS sequence"/>
</dbReference>
<feature type="region of interest" description="Disordered" evidence="1">
    <location>
        <begin position="53"/>
        <end position="95"/>
    </location>
</feature>
<organism evidence="2 3">
    <name type="scientific">Lunasporangiospora selenospora</name>
    <dbReference type="NCBI Taxonomy" id="979761"/>
    <lineage>
        <taxon>Eukaryota</taxon>
        <taxon>Fungi</taxon>
        <taxon>Fungi incertae sedis</taxon>
        <taxon>Mucoromycota</taxon>
        <taxon>Mortierellomycotina</taxon>
        <taxon>Mortierellomycetes</taxon>
        <taxon>Mortierellales</taxon>
        <taxon>Mortierellaceae</taxon>
        <taxon>Lunasporangiospora</taxon>
    </lineage>
</organism>
<feature type="region of interest" description="Disordered" evidence="1">
    <location>
        <begin position="1"/>
        <end position="26"/>
    </location>
</feature>
<dbReference type="AlphaFoldDB" id="A0A9P6JX94"/>
<comment type="caution">
    <text evidence="2">The sequence shown here is derived from an EMBL/GenBank/DDBJ whole genome shotgun (WGS) entry which is preliminary data.</text>
</comment>
<evidence type="ECO:0000313" key="2">
    <source>
        <dbReference type="EMBL" id="KAF9536412.1"/>
    </source>
</evidence>
<dbReference type="OrthoDB" id="118105at2759"/>
<reference evidence="2" key="1">
    <citation type="journal article" date="2020" name="Fungal Divers.">
        <title>Resolving the Mortierellaceae phylogeny through synthesis of multi-gene phylogenetics and phylogenomics.</title>
        <authorList>
            <person name="Vandepol N."/>
            <person name="Liber J."/>
            <person name="Desiro A."/>
            <person name="Na H."/>
            <person name="Kennedy M."/>
            <person name="Barry K."/>
            <person name="Grigoriev I.V."/>
            <person name="Miller A.N."/>
            <person name="O'Donnell K."/>
            <person name="Stajich J.E."/>
            <person name="Bonito G."/>
        </authorList>
    </citation>
    <scope>NUCLEOTIDE SEQUENCE</scope>
    <source>
        <strain evidence="2">KOD1015</strain>
    </source>
</reference>